<dbReference type="OrthoDB" id="414745at2759"/>
<name>A0A9P1GL40_9DINO</name>
<comment type="caution">
    <text evidence="2">The sequence shown here is derived from an EMBL/GenBank/DDBJ whole genome shotgun (WGS) entry which is preliminary data.</text>
</comment>
<feature type="transmembrane region" description="Helical" evidence="1">
    <location>
        <begin position="112"/>
        <end position="137"/>
    </location>
</feature>
<keyword evidence="1" id="KW-0812">Transmembrane</keyword>
<protein>
    <submittedName>
        <fullName evidence="4">Major basic nuclear protein 2</fullName>
    </submittedName>
</protein>
<dbReference type="EMBL" id="CAMXCT030006630">
    <property type="protein sequence ID" value="CAL4804635.1"/>
    <property type="molecule type" value="Genomic_DNA"/>
</dbReference>
<evidence type="ECO:0000313" key="5">
    <source>
        <dbReference type="Proteomes" id="UP001152797"/>
    </source>
</evidence>
<reference evidence="2" key="1">
    <citation type="submission" date="2022-10" db="EMBL/GenBank/DDBJ databases">
        <authorList>
            <person name="Chen Y."/>
            <person name="Dougan E. K."/>
            <person name="Chan C."/>
            <person name="Rhodes N."/>
            <person name="Thang M."/>
        </authorList>
    </citation>
    <scope>NUCLEOTIDE SEQUENCE</scope>
</reference>
<feature type="transmembrane region" description="Helical" evidence="1">
    <location>
        <begin position="6"/>
        <end position="30"/>
    </location>
</feature>
<reference evidence="3" key="2">
    <citation type="submission" date="2024-04" db="EMBL/GenBank/DDBJ databases">
        <authorList>
            <person name="Chen Y."/>
            <person name="Shah S."/>
            <person name="Dougan E. K."/>
            <person name="Thang M."/>
            <person name="Chan C."/>
        </authorList>
    </citation>
    <scope>NUCLEOTIDE SEQUENCE [LARGE SCALE GENOMIC DNA]</scope>
</reference>
<evidence type="ECO:0000313" key="2">
    <source>
        <dbReference type="EMBL" id="CAI4017323.1"/>
    </source>
</evidence>
<feature type="transmembrane region" description="Helical" evidence="1">
    <location>
        <begin position="171"/>
        <end position="190"/>
    </location>
</feature>
<gene>
    <name evidence="2" type="ORF">C1SCF055_LOCUS41976</name>
</gene>
<feature type="transmembrane region" description="Helical" evidence="1">
    <location>
        <begin position="409"/>
        <end position="427"/>
    </location>
</feature>
<evidence type="ECO:0000313" key="3">
    <source>
        <dbReference type="EMBL" id="CAL1170698.1"/>
    </source>
</evidence>
<evidence type="ECO:0000313" key="4">
    <source>
        <dbReference type="EMBL" id="CAL4804635.1"/>
    </source>
</evidence>
<feature type="transmembrane region" description="Helical" evidence="1">
    <location>
        <begin position="289"/>
        <end position="307"/>
    </location>
</feature>
<proteinExistence type="predicted"/>
<feature type="transmembrane region" description="Helical" evidence="1">
    <location>
        <begin position="337"/>
        <end position="360"/>
    </location>
</feature>
<keyword evidence="1" id="KW-1133">Transmembrane helix</keyword>
<dbReference type="Proteomes" id="UP001152797">
    <property type="component" value="Unassembled WGS sequence"/>
</dbReference>
<dbReference type="EMBL" id="CAMXCT020006630">
    <property type="protein sequence ID" value="CAL1170698.1"/>
    <property type="molecule type" value="Genomic_DNA"/>
</dbReference>
<keyword evidence="1" id="KW-0472">Membrane</keyword>
<keyword evidence="5" id="KW-1185">Reference proteome</keyword>
<evidence type="ECO:0000256" key="1">
    <source>
        <dbReference type="SAM" id="Phobius"/>
    </source>
</evidence>
<organism evidence="2">
    <name type="scientific">Cladocopium goreaui</name>
    <dbReference type="NCBI Taxonomy" id="2562237"/>
    <lineage>
        <taxon>Eukaryota</taxon>
        <taxon>Sar</taxon>
        <taxon>Alveolata</taxon>
        <taxon>Dinophyceae</taxon>
        <taxon>Suessiales</taxon>
        <taxon>Symbiodiniaceae</taxon>
        <taxon>Cladocopium</taxon>
    </lineage>
</organism>
<dbReference type="EMBL" id="CAMXCT010006630">
    <property type="protein sequence ID" value="CAI4017323.1"/>
    <property type="molecule type" value="Genomic_DNA"/>
</dbReference>
<sequence length="456" mass="51256">MGVTGLGGSMLLFPCLVCFPMVTFAIVLIFGHELPLGRSLPTCWLDRICIHQTDMDKKKEQINALPVFVAQSSKMLVLWDQTYFERLWCNLELATCARYGGTDKVELMPLWLAPWLLSTILLDLSSAGILEIMVHLFPNYSAAWMHDIPEMSESIFGHNPVMESFVSSFDVWMFSGISYLPVSIPSFFCFRAKFLSHQLMLEQMSTFDVRAAHCTVASDRASIEEQVTALFSGMEDKTAAPLPSAVDDGEVVLQRFEPLQEDPLVRFNAFIRGNLREFVISQIGDELSVPYHICLVAFLPMIFYSSVNVLGCDNGPCASSAKLAGYRSVSEYMITQIVGWVLVFVLAFPLTYPLLLRMINCVLSFGDGPLQLLLAFLCCPLAYMYIYVCGGICWGAWLTLVKEPSPIQLLVFLLVLAALIMQLLWLFQYPSRRRAESCRCVKRQTYEALAHVQSGK</sequence>
<dbReference type="AlphaFoldDB" id="A0A9P1GL40"/>
<accession>A0A9P1GL40</accession>
<feature type="transmembrane region" description="Helical" evidence="1">
    <location>
        <begin position="372"/>
        <end position="397"/>
    </location>
</feature>